<evidence type="ECO:0000313" key="2">
    <source>
        <dbReference type="Proteomes" id="UP000594195"/>
    </source>
</evidence>
<accession>A0A7M2YE67</accession>
<dbReference type="RefSeq" id="WP_193811865.1">
    <property type="nucleotide sequence ID" value="NZ_CP040442.1"/>
</dbReference>
<dbReference type="Proteomes" id="UP000594195">
    <property type="component" value="Chromosome"/>
</dbReference>
<sequence length="132" mass="15101">MKNLIAPLIFYFLLPTISCKNSPEVAENKNDLENTAWYGVANIPTAENVTFKFTDNEFKVYVKDKVVEEMKYKVNNDSLIITKIIGGSPCPVNSKGIYQYSIENQKLSLKFISEECDSRQYNLNISNFVEVK</sequence>
<organism evidence="1 2">
    <name type="scientific">Kaistella flava</name>
    <name type="common">ex Peng et al. 2021</name>
    <dbReference type="NCBI Taxonomy" id="2038776"/>
    <lineage>
        <taxon>Bacteria</taxon>
        <taxon>Pseudomonadati</taxon>
        <taxon>Bacteroidota</taxon>
        <taxon>Flavobacteriia</taxon>
        <taxon>Flavobacteriales</taxon>
        <taxon>Weeksellaceae</taxon>
        <taxon>Chryseobacterium group</taxon>
        <taxon>Kaistella</taxon>
    </lineage>
</organism>
<name>A0A7M2YE67_9FLAO</name>
<keyword evidence="2" id="KW-1185">Reference proteome</keyword>
<reference evidence="1 2" key="1">
    <citation type="submission" date="2019-05" db="EMBL/GenBank/DDBJ databases">
        <title>Chryseobacterium sp. isolated from King George Island, maritime Antarctica.</title>
        <authorList>
            <person name="Peng X."/>
        </authorList>
    </citation>
    <scope>NUCLEOTIDE SEQUENCE [LARGE SCALE GENOMIC DNA]</scope>
    <source>
        <strain evidence="1 2">7-3A</strain>
    </source>
</reference>
<evidence type="ECO:0000313" key="1">
    <source>
        <dbReference type="EMBL" id="QOW11693.1"/>
    </source>
</evidence>
<dbReference type="EMBL" id="CP040442">
    <property type="protein sequence ID" value="QOW11693.1"/>
    <property type="molecule type" value="Genomic_DNA"/>
</dbReference>
<dbReference type="KEGG" id="kfa:Q73A0000_15660"/>
<evidence type="ECO:0008006" key="3">
    <source>
        <dbReference type="Google" id="ProtNLM"/>
    </source>
</evidence>
<gene>
    <name evidence="1" type="ORF">Q73A0000_15660</name>
</gene>
<proteinExistence type="predicted"/>
<dbReference type="AlphaFoldDB" id="A0A7M2YE67"/>
<protein>
    <recommendedName>
        <fullName evidence="3">Lipoprotein</fullName>
    </recommendedName>
</protein>